<dbReference type="Proteomes" id="UP001610444">
    <property type="component" value="Unassembled WGS sequence"/>
</dbReference>
<proteinExistence type="predicted"/>
<protein>
    <submittedName>
        <fullName evidence="2">Hydrophobic surface binding protein A-domain-containing protein</fullName>
    </submittedName>
</protein>
<dbReference type="PANTHER" id="PTHR38123:SF1">
    <property type="entry name" value="HYDROPHOBIC SURFACE BINDING PROTEIN"/>
    <property type="match status" value="1"/>
</dbReference>
<comment type="caution">
    <text evidence="2">The sequence shown here is derived from an EMBL/GenBank/DDBJ whole genome shotgun (WGS) entry which is preliminary data.</text>
</comment>
<evidence type="ECO:0000313" key="2">
    <source>
        <dbReference type="EMBL" id="KAL2849639.1"/>
    </source>
</evidence>
<sequence length="179" mass="18663">MRLRFLPLLAVPATVYADAQAVLNDINAIRTQLTTLSSSVEGVVSGIPGIPHALQVQVDATVLDRHIQAGARDASASPPFGSSSLQVGLSLIALQPSITDALGQISEKNTTFGELGVIVLSSLVQLKRDTTAFSDEIVPKLGALEAAIAPAVVRSIEEAFDEAIAAYESNGEFCVPPLS</sequence>
<evidence type="ECO:0000256" key="1">
    <source>
        <dbReference type="SAM" id="SignalP"/>
    </source>
</evidence>
<reference evidence="2 3" key="1">
    <citation type="submission" date="2024-07" db="EMBL/GenBank/DDBJ databases">
        <title>Section-level genome sequencing and comparative genomics of Aspergillus sections Usti and Cavernicolus.</title>
        <authorList>
            <consortium name="Lawrence Berkeley National Laboratory"/>
            <person name="Nybo J.L."/>
            <person name="Vesth T.C."/>
            <person name="Theobald S."/>
            <person name="Frisvad J.C."/>
            <person name="Larsen T.O."/>
            <person name="Kjaerboelling I."/>
            <person name="Rothschild-Mancinelli K."/>
            <person name="Lyhne E.K."/>
            <person name="Kogle M.E."/>
            <person name="Barry K."/>
            <person name="Clum A."/>
            <person name="Na H."/>
            <person name="Ledsgaard L."/>
            <person name="Lin J."/>
            <person name="Lipzen A."/>
            <person name="Kuo A."/>
            <person name="Riley R."/>
            <person name="Mondo S."/>
            <person name="LaButti K."/>
            <person name="Haridas S."/>
            <person name="Pangalinan J."/>
            <person name="Salamov A.A."/>
            <person name="Simmons B.A."/>
            <person name="Magnuson J.K."/>
            <person name="Chen J."/>
            <person name="Drula E."/>
            <person name="Henrissat B."/>
            <person name="Wiebenga A."/>
            <person name="Lubbers R.J."/>
            <person name="Gomes A.C."/>
            <person name="Macurrencykelacurrency M.R."/>
            <person name="Stajich J."/>
            <person name="Grigoriev I.V."/>
            <person name="Mortensen U.H."/>
            <person name="De vries R.P."/>
            <person name="Baker S.E."/>
            <person name="Andersen M.R."/>
        </authorList>
    </citation>
    <scope>NUCLEOTIDE SEQUENCE [LARGE SCALE GENOMIC DNA]</scope>
    <source>
        <strain evidence="2 3">CBS 756.74</strain>
    </source>
</reference>
<dbReference type="InterPro" id="IPR021054">
    <property type="entry name" value="Cell_wall_mannoprotein_1"/>
</dbReference>
<keyword evidence="3" id="KW-1185">Reference proteome</keyword>
<accession>A0ABR4KBH8</accession>
<dbReference type="EMBL" id="JBFXLR010000022">
    <property type="protein sequence ID" value="KAL2849639.1"/>
    <property type="molecule type" value="Genomic_DNA"/>
</dbReference>
<feature type="signal peptide" evidence="1">
    <location>
        <begin position="1"/>
        <end position="21"/>
    </location>
</feature>
<gene>
    <name evidence="2" type="ORF">BJX68DRAFT_266954</name>
</gene>
<dbReference type="RefSeq" id="XP_070898864.1">
    <property type="nucleotide sequence ID" value="XM_071045656.1"/>
</dbReference>
<organism evidence="2 3">
    <name type="scientific">Aspergillus pseudodeflectus</name>
    <dbReference type="NCBI Taxonomy" id="176178"/>
    <lineage>
        <taxon>Eukaryota</taxon>
        <taxon>Fungi</taxon>
        <taxon>Dikarya</taxon>
        <taxon>Ascomycota</taxon>
        <taxon>Pezizomycotina</taxon>
        <taxon>Eurotiomycetes</taxon>
        <taxon>Eurotiomycetidae</taxon>
        <taxon>Eurotiales</taxon>
        <taxon>Aspergillaceae</taxon>
        <taxon>Aspergillus</taxon>
        <taxon>Aspergillus subgen. Nidulantes</taxon>
    </lineage>
</organism>
<dbReference type="PANTHER" id="PTHR38123">
    <property type="entry name" value="CELL WALL SERINE-THREONINE-RICH GALACTOMANNOPROTEIN MP1 (AFU_ORTHOLOGUE AFUA_4G03240)"/>
    <property type="match status" value="1"/>
</dbReference>
<name>A0ABR4KBH8_9EURO</name>
<dbReference type="Pfam" id="PF12296">
    <property type="entry name" value="HsbA"/>
    <property type="match status" value="1"/>
</dbReference>
<evidence type="ECO:0000313" key="3">
    <source>
        <dbReference type="Proteomes" id="UP001610444"/>
    </source>
</evidence>
<dbReference type="GeneID" id="98160820"/>
<feature type="chain" id="PRO_5045439377" evidence="1">
    <location>
        <begin position="22"/>
        <end position="179"/>
    </location>
</feature>
<dbReference type="Gene3D" id="1.20.1280.140">
    <property type="match status" value="1"/>
</dbReference>
<keyword evidence="1" id="KW-0732">Signal</keyword>